<protein>
    <recommendedName>
        <fullName evidence="9">PGG domain-containing protein</fullName>
    </recommendedName>
</protein>
<gene>
    <name evidence="10" type="ORF">U9M48_000671</name>
</gene>
<evidence type="ECO:0000256" key="3">
    <source>
        <dbReference type="ARBA" id="ARBA00022737"/>
    </source>
</evidence>
<evidence type="ECO:0000256" key="6">
    <source>
        <dbReference type="ARBA" id="ARBA00023136"/>
    </source>
</evidence>
<dbReference type="AlphaFoldDB" id="A0AAQ3PFF6"/>
<dbReference type="InterPro" id="IPR002110">
    <property type="entry name" value="Ankyrin_rpt"/>
</dbReference>
<feature type="transmembrane region" description="Helical" evidence="8">
    <location>
        <begin position="466"/>
        <end position="491"/>
    </location>
</feature>
<evidence type="ECO:0000256" key="7">
    <source>
        <dbReference type="PROSITE-ProRule" id="PRU00023"/>
    </source>
</evidence>
<evidence type="ECO:0000256" key="5">
    <source>
        <dbReference type="ARBA" id="ARBA00023043"/>
    </source>
</evidence>
<dbReference type="Pfam" id="PF12796">
    <property type="entry name" value="Ank_2"/>
    <property type="match status" value="3"/>
</dbReference>
<proteinExistence type="predicted"/>
<dbReference type="Pfam" id="PF13962">
    <property type="entry name" value="PGG"/>
    <property type="match status" value="1"/>
</dbReference>
<dbReference type="InterPro" id="IPR036770">
    <property type="entry name" value="Ankyrin_rpt-contain_sf"/>
</dbReference>
<dbReference type="Gene3D" id="1.25.40.20">
    <property type="entry name" value="Ankyrin repeat-containing domain"/>
    <property type="match status" value="3"/>
</dbReference>
<accession>A0AAQ3PFF6</accession>
<reference evidence="10 11" key="1">
    <citation type="submission" date="2024-02" db="EMBL/GenBank/DDBJ databases">
        <title>High-quality chromosome-scale genome assembly of Pensacola bahiagrass (Paspalum notatum Flugge var. saurae).</title>
        <authorList>
            <person name="Vega J.M."/>
            <person name="Podio M."/>
            <person name="Orjuela J."/>
            <person name="Siena L.A."/>
            <person name="Pessino S.C."/>
            <person name="Combes M.C."/>
            <person name="Mariac C."/>
            <person name="Albertini E."/>
            <person name="Pupilli F."/>
            <person name="Ortiz J.P.A."/>
            <person name="Leblanc O."/>
        </authorList>
    </citation>
    <scope>NUCLEOTIDE SEQUENCE [LARGE SCALE GENOMIC DNA]</scope>
    <source>
        <strain evidence="10">R1</strain>
        <tissue evidence="10">Leaf</tissue>
    </source>
</reference>
<dbReference type="GO" id="GO:0005886">
    <property type="term" value="C:plasma membrane"/>
    <property type="evidence" value="ECO:0007669"/>
    <property type="project" value="TreeGrafter"/>
</dbReference>
<feature type="transmembrane region" description="Helical" evidence="8">
    <location>
        <begin position="424"/>
        <end position="446"/>
    </location>
</feature>
<feature type="domain" description="PGG" evidence="9">
    <location>
        <begin position="425"/>
        <end position="529"/>
    </location>
</feature>
<dbReference type="EMBL" id="CP144745">
    <property type="protein sequence ID" value="WVZ49302.1"/>
    <property type="molecule type" value="Genomic_DNA"/>
</dbReference>
<feature type="repeat" description="ANK" evidence="7">
    <location>
        <begin position="187"/>
        <end position="214"/>
    </location>
</feature>
<keyword evidence="3" id="KW-0677">Repeat</keyword>
<dbReference type="PANTHER" id="PTHR24186:SF54">
    <property type="entry name" value="PGG DOMAIN-CONTAINING PROTEIN"/>
    <property type="match status" value="1"/>
</dbReference>
<evidence type="ECO:0000256" key="1">
    <source>
        <dbReference type="ARBA" id="ARBA00004141"/>
    </source>
</evidence>
<sequence>MHLRLVKAATNGSVEEMERLVNDENEAVLLGETERRSNCLHIASIYGHTDFCARVLQRLINSRDPSSVSSLLSATNSDGGTPLLTAVKNGRESLARQLLLREYVGHRLNGAIQSRDDRHEGNVLHYAIRNGNVELALDLIQAEPALSGHTNNNNESPMFVAVLRGRGFDRVYTRLLGIEGSAYNGTNGSNALHAAVKYNHEDFARQLVQQRADVARDLARQEDGKGDTPMHLTAHFNRVKILEVMLNFDQSLGYVTSRSNGDVPLLFSAASRGHVEFARALLKHCPDAPYSNNTGKTCLHEAVYHNQMEFVQFILEENSSLRKLVNMQFKVEVERTVRHDDRVEVVRGLQYSDTALHLAVEKCNPKMVRALLHHPDIDITNKIFWLILDKDSRAETDIYNLHEEIKNKVINASREAIKSLTETYTGNTSLVAILIATITFAAAFTLTGGYSSSAESEGLPIMARKVAFQAFLIFDTLGMCSSLAVAFICVIARWMDFEFLLHCRSLTKKLMWFAYMTTTLAFATGLYTVLSPRVHWLAVAICVLSVSLPILITLIGEWPILLLRLRYHKPFNANFIEM</sequence>
<keyword evidence="2 8" id="KW-0812">Transmembrane</keyword>
<keyword evidence="5 7" id="KW-0040">ANK repeat</keyword>
<evidence type="ECO:0000256" key="8">
    <source>
        <dbReference type="SAM" id="Phobius"/>
    </source>
</evidence>
<feature type="repeat" description="ANK" evidence="7">
    <location>
        <begin position="294"/>
        <end position="326"/>
    </location>
</feature>
<comment type="subcellular location">
    <subcellularLocation>
        <location evidence="1">Membrane</location>
        <topology evidence="1">Multi-pass membrane protein</topology>
    </subcellularLocation>
</comment>
<keyword evidence="11" id="KW-1185">Reference proteome</keyword>
<evidence type="ECO:0000256" key="4">
    <source>
        <dbReference type="ARBA" id="ARBA00022989"/>
    </source>
</evidence>
<keyword evidence="6 8" id="KW-0472">Membrane</keyword>
<dbReference type="Pfam" id="PF00023">
    <property type="entry name" value="Ank"/>
    <property type="match status" value="1"/>
</dbReference>
<feature type="transmembrane region" description="Helical" evidence="8">
    <location>
        <begin position="536"/>
        <end position="563"/>
    </location>
</feature>
<name>A0AAQ3PFF6_PASNO</name>
<dbReference type="PROSITE" id="PS50088">
    <property type="entry name" value="ANK_REPEAT"/>
    <property type="match status" value="2"/>
</dbReference>
<dbReference type="PANTHER" id="PTHR24186">
    <property type="entry name" value="PROTEIN PHOSPHATASE 1 REGULATORY SUBUNIT"/>
    <property type="match status" value="1"/>
</dbReference>
<dbReference type="InterPro" id="IPR026961">
    <property type="entry name" value="PGG_dom"/>
</dbReference>
<dbReference type="Proteomes" id="UP001341281">
    <property type="component" value="Chromosome 01"/>
</dbReference>
<feature type="transmembrane region" description="Helical" evidence="8">
    <location>
        <begin position="512"/>
        <end position="530"/>
    </location>
</feature>
<dbReference type="SUPFAM" id="SSF48403">
    <property type="entry name" value="Ankyrin repeat"/>
    <property type="match status" value="1"/>
</dbReference>
<dbReference type="PROSITE" id="PS50297">
    <property type="entry name" value="ANK_REP_REGION"/>
    <property type="match status" value="1"/>
</dbReference>
<evidence type="ECO:0000313" key="10">
    <source>
        <dbReference type="EMBL" id="WVZ49302.1"/>
    </source>
</evidence>
<evidence type="ECO:0000313" key="11">
    <source>
        <dbReference type="Proteomes" id="UP001341281"/>
    </source>
</evidence>
<keyword evidence="4 8" id="KW-1133">Transmembrane helix</keyword>
<evidence type="ECO:0000256" key="2">
    <source>
        <dbReference type="ARBA" id="ARBA00022692"/>
    </source>
</evidence>
<evidence type="ECO:0000259" key="9">
    <source>
        <dbReference type="Pfam" id="PF13962"/>
    </source>
</evidence>
<organism evidence="10 11">
    <name type="scientific">Paspalum notatum var. saurae</name>
    <dbReference type="NCBI Taxonomy" id="547442"/>
    <lineage>
        <taxon>Eukaryota</taxon>
        <taxon>Viridiplantae</taxon>
        <taxon>Streptophyta</taxon>
        <taxon>Embryophyta</taxon>
        <taxon>Tracheophyta</taxon>
        <taxon>Spermatophyta</taxon>
        <taxon>Magnoliopsida</taxon>
        <taxon>Liliopsida</taxon>
        <taxon>Poales</taxon>
        <taxon>Poaceae</taxon>
        <taxon>PACMAD clade</taxon>
        <taxon>Panicoideae</taxon>
        <taxon>Andropogonodae</taxon>
        <taxon>Paspaleae</taxon>
        <taxon>Paspalinae</taxon>
        <taxon>Paspalum</taxon>
    </lineage>
</organism>
<dbReference type="SMART" id="SM00248">
    <property type="entry name" value="ANK"/>
    <property type="match status" value="8"/>
</dbReference>
<feature type="non-terminal residue" evidence="10">
    <location>
        <position position="578"/>
    </location>
</feature>